<keyword evidence="2 3" id="KW-0413">Isomerase</keyword>
<dbReference type="InterPro" id="IPR003500">
    <property type="entry name" value="RpiB_LacA_LacB"/>
</dbReference>
<dbReference type="GO" id="GO:0016853">
    <property type="term" value="F:isomerase activity"/>
    <property type="evidence" value="ECO:0007669"/>
    <property type="project" value="UniProtKB-KW"/>
</dbReference>
<dbReference type="GO" id="GO:0005975">
    <property type="term" value="P:carbohydrate metabolic process"/>
    <property type="evidence" value="ECO:0007669"/>
    <property type="project" value="InterPro"/>
</dbReference>
<proteinExistence type="inferred from homology"/>
<dbReference type="AlphaFoldDB" id="A0A8H4L2H3"/>
<dbReference type="SUPFAM" id="SSF89623">
    <property type="entry name" value="Ribose/Galactose isomerase RpiB/AlsB"/>
    <property type="match status" value="1"/>
</dbReference>
<dbReference type="InterPro" id="IPR036569">
    <property type="entry name" value="RpiB_LacA_LacB_sf"/>
</dbReference>
<accession>A0A8H4L2H3</accession>
<evidence type="ECO:0000256" key="1">
    <source>
        <dbReference type="ARBA" id="ARBA00008754"/>
    </source>
</evidence>
<dbReference type="Pfam" id="PF02502">
    <property type="entry name" value="LacAB_rpiB"/>
    <property type="match status" value="1"/>
</dbReference>
<dbReference type="PANTHER" id="PTHR43732:SF1">
    <property type="entry name" value="RIBOSE 5-PHOSPHATE ISOMERASE"/>
    <property type="match status" value="1"/>
</dbReference>
<reference evidence="3 4" key="1">
    <citation type="submission" date="2020-01" db="EMBL/GenBank/DDBJ databases">
        <title>Identification and distribution of gene clusters putatively required for synthesis of sphingolipid metabolism inhibitors in phylogenetically diverse species of the filamentous fungus Fusarium.</title>
        <authorList>
            <person name="Kim H.-S."/>
            <person name="Busman M."/>
            <person name="Brown D.W."/>
            <person name="Divon H."/>
            <person name="Uhlig S."/>
            <person name="Proctor R.H."/>
        </authorList>
    </citation>
    <scope>NUCLEOTIDE SEQUENCE [LARGE SCALE GENOMIC DNA]</scope>
    <source>
        <strain evidence="3 4">NRRL 20459</strain>
    </source>
</reference>
<dbReference type="EMBL" id="JAADYS010001790">
    <property type="protein sequence ID" value="KAF4461076.1"/>
    <property type="molecule type" value="Genomic_DNA"/>
</dbReference>
<organism evidence="3 4">
    <name type="scientific">Fusarium albosuccineum</name>
    <dbReference type="NCBI Taxonomy" id="1237068"/>
    <lineage>
        <taxon>Eukaryota</taxon>
        <taxon>Fungi</taxon>
        <taxon>Dikarya</taxon>
        <taxon>Ascomycota</taxon>
        <taxon>Pezizomycotina</taxon>
        <taxon>Sordariomycetes</taxon>
        <taxon>Hypocreomycetidae</taxon>
        <taxon>Hypocreales</taxon>
        <taxon>Nectriaceae</taxon>
        <taxon>Fusarium</taxon>
        <taxon>Fusarium decemcellulare species complex</taxon>
    </lineage>
</organism>
<evidence type="ECO:0000256" key="2">
    <source>
        <dbReference type="ARBA" id="ARBA00023235"/>
    </source>
</evidence>
<name>A0A8H4L2H3_9HYPO</name>
<keyword evidence="4" id="KW-1185">Reference proteome</keyword>
<dbReference type="Gene3D" id="3.40.1400.10">
    <property type="entry name" value="Sugar-phosphate isomerase, RpiB/LacA/LacB"/>
    <property type="match status" value="1"/>
</dbReference>
<dbReference type="Proteomes" id="UP000554235">
    <property type="component" value="Unassembled WGS sequence"/>
</dbReference>
<evidence type="ECO:0000313" key="3">
    <source>
        <dbReference type="EMBL" id="KAF4461076.1"/>
    </source>
</evidence>
<dbReference type="InterPro" id="IPR051812">
    <property type="entry name" value="SPI_LacAB/RpiB"/>
</dbReference>
<comment type="similarity">
    <text evidence="1">Belongs to the LacAB/RpiB family.</text>
</comment>
<gene>
    <name evidence="3" type="ORF">FALBO_12143</name>
</gene>
<dbReference type="OrthoDB" id="2106730at2759"/>
<evidence type="ECO:0000313" key="4">
    <source>
        <dbReference type="Proteomes" id="UP000554235"/>
    </source>
</evidence>
<sequence>MSGLRIVIGGDDAGFDYKSILGKDLAADSRVTEVIDVGPSSKDDKTAYSSFAITAAEKVAAGEADRALLICGTGLVLPSLRTRSRASVPRQHTIASLLRDLF</sequence>
<comment type="caution">
    <text evidence="3">The sequence shown here is derived from an EMBL/GenBank/DDBJ whole genome shotgun (WGS) entry which is preliminary data.</text>
</comment>
<protein>
    <submittedName>
        <fullName evidence="3">Ribose 5-phosphate isomerase B</fullName>
    </submittedName>
</protein>
<dbReference type="PANTHER" id="PTHR43732">
    <property type="entry name" value="RIBOSE 5-PHOSPHATE ISOMERASE-RELATED"/>
    <property type="match status" value="1"/>
</dbReference>